<sequence>MGFRFRCLVGDVEICQTQTSRINLVNQIIMPVDYAKNSKVEHRVETLWQRLEENAPEPERLTSHKTTLSCLFARSSFVAEQFIQHPQWIDEILDDTAAPVPEPSQYQALVRQSLKEVTNEDELLARLRLSRHFYMTRIACCDLLNQQTIEASLSQVSALADALISEAYSWYYSFFEKKFGTPEGPHGKQPMYILAMGKLGGRELNFSSDIDLIFAYPVKGSTSGGKKSLENQQFFTRLAQKLISSLNKVTADGQVFRVDMRLRPFGESGPLTIHFAALEDYYQEQGRHWERFAMVKARVVNPQAPAYQDQLEEILQPFTYRRYLDFTTLDALRDMKRLIATEIRRRRLDNNIKLGAGGIREVEFFAQSFQLIHGGREQQLQQRSLLKTLKALSTSELIEQQVTDTLRDNYLFLRKAEHTLQQFGDEQTQTLPDDPVEQQALADVMGFADYDAFLISLRERMADIHAHFNELVEESHESHDASDTLFTACRDAWQLGLDEAEFCDTLSEFTQQQVAKQLHTELTGFRQQQRGYRTGQRGESILNKLMPELLYVLIEHSPNKAAMVLSRVLKVIDAITGRTTYLDLLLENPDVLKQLVRLCERSDWIANEIRRFPILLDELLTPLYLQRQNTDIQHSRNEYEQELRQTLLRIEADDVEHMMDAWRQFKLCQQLRIAASDISGSLPIANVSDKLTVLAETLLHSVVQSAWQQVTDRFGKPAHLQPDTYGFAVIGYGKLGGYELGYGSDLDLVFVHNAPRESKTDGDKSIEAQQFYIKLTQRVMHLLNTTTLFGQLYETDLRLRPSGNAGLLCCHISGFARYQREEAWTWEHQALVRARGVLGDKDLLEAFENEREYILGLSRNNSQLREDVVSMRKKMRKHLLASEPEMVDLKQCEGGITDIEFLTQYWVLGHACKHPEISHFTDNLRLLNVICEAGIIHSEQARMLQDAYLQLRDQYHQLTLADHKFAKESTSLNALKERVLSVWNDVLGNEAPDPEDAAK</sequence>
<reference evidence="10" key="1">
    <citation type="journal article" date="2014" name="Int. J. Syst. Evol. Microbiol.">
        <title>Complete genome sequence of Corynebacterium casei LMG S-19264T (=DSM 44701T), isolated from a smear-ripened cheese.</title>
        <authorList>
            <consortium name="US DOE Joint Genome Institute (JGI-PGF)"/>
            <person name="Walter F."/>
            <person name="Albersmeier A."/>
            <person name="Kalinowski J."/>
            <person name="Ruckert C."/>
        </authorList>
    </citation>
    <scope>NUCLEOTIDE SEQUENCE</scope>
    <source>
        <strain evidence="10">KCTC 22164</strain>
    </source>
</reference>
<dbReference type="InterPro" id="IPR023057">
    <property type="entry name" value="GlnE"/>
</dbReference>
<dbReference type="InterPro" id="IPR013546">
    <property type="entry name" value="PII_UdlTrfase/GS_AdlTrfase"/>
</dbReference>
<evidence type="ECO:0000313" key="11">
    <source>
        <dbReference type="Proteomes" id="UP000631300"/>
    </source>
</evidence>
<dbReference type="EMBL" id="BMXP01000004">
    <property type="protein sequence ID" value="GGW87119.1"/>
    <property type="molecule type" value="Genomic_DNA"/>
</dbReference>
<organism evidence="10 11">
    <name type="scientific">Alteromonas halophila</name>
    <dbReference type="NCBI Taxonomy" id="516698"/>
    <lineage>
        <taxon>Bacteria</taxon>
        <taxon>Pseudomonadati</taxon>
        <taxon>Pseudomonadota</taxon>
        <taxon>Gammaproteobacteria</taxon>
        <taxon>Alteromonadales</taxon>
        <taxon>Alteromonadaceae</taxon>
        <taxon>Alteromonas/Salinimonas group</taxon>
        <taxon>Alteromonas</taxon>
    </lineage>
</organism>
<dbReference type="Gene3D" id="3.30.460.10">
    <property type="entry name" value="Beta Polymerase, domain 2"/>
    <property type="match status" value="2"/>
</dbReference>
<comment type="function">
    <text evidence="7">Involved in the regulation of glutamine synthetase GlnA, a key enzyme in the process to assimilate ammonia. When cellular nitrogen levels are high, the C-terminal adenylyl transferase (AT) inactivates GlnA by covalent transfer of an adenylyl group from ATP to specific tyrosine residue of GlnA, thus reducing its activity. Conversely, when nitrogen levels are low, the N-terminal adenylyl removase (AR) activates GlnA by removing the adenylyl group by phosphorolysis, increasing its activity. The regulatory region of GlnE binds the signal transduction protein PII (GlnB) which indicates the nitrogen status of the cell.</text>
</comment>
<dbReference type="SUPFAM" id="SSF81301">
    <property type="entry name" value="Nucleotidyltransferase"/>
    <property type="match status" value="2"/>
</dbReference>
<keyword evidence="6 7" id="KW-0511">Multifunctional enzyme</keyword>
<evidence type="ECO:0000256" key="6">
    <source>
        <dbReference type="ARBA" id="ARBA00023268"/>
    </source>
</evidence>
<evidence type="ECO:0000259" key="8">
    <source>
        <dbReference type="Pfam" id="PF03710"/>
    </source>
</evidence>
<evidence type="ECO:0000256" key="1">
    <source>
        <dbReference type="ARBA" id="ARBA00022679"/>
    </source>
</evidence>
<evidence type="ECO:0000256" key="3">
    <source>
        <dbReference type="ARBA" id="ARBA00022741"/>
    </source>
</evidence>
<accession>A0A918MZG2</accession>
<keyword evidence="3 7" id="KW-0547">Nucleotide-binding</keyword>
<dbReference type="FunFam" id="1.20.120.330:FF:000005">
    <property type="entry name" value="Bifunctional glutamine synthetase adenylyltransferase/adenylyl-removing enzyme"/>
    <property type="match status" value="1"/>
</dbReference>
<dbReference type="CDD" id="cd05401">
    <property type="entry name" value="NT_GlnE_GlnD_like"/>
    <property type="match status" value="2"/>
</dbReference>
<dbReference type="PANTHER" id="PTHR30621:SF0">
    <property type="entry name" value="BIFUNCTIONAL GLUTAMINE SYNTHETASE ADENYLYLTRANSFERASE_ADENYLYL-REMOVING ENZYME"/>
    <property type="match status" value="1"/>
</dbReference>
<evidence type="ECO:0000256" key="4">
    <source>
        <dbReference type="ARBA" id="ARBA00022840"/>
    </source>
</evidence>
<dbReference type="GO" id="GO:0000287">
    <property type="term" value="F:magnesium ion binding"/>
    <property type="evidence" value="ECO:0007669"/>
    <property type="project" value="UniProtKB-UniRule"/>
</dbReference>
<dbReference type="FunFam" id="3.30.460.10:FF:000009">
    <property type="entry name" value="Bifunctional glutamine synthetase adenylyltransferase/adenylyl-removing enzyme"/>
    <property type="match status" value="1"/>
</dbReference>
<reference evidence="10" key="2">
    <citation type="submission" date="2020-09" db="EMBL/GenBank/DDBJ databases">
        <authorList>
            <person name="Sun Q."/>
            <person name="Kim S."/>
        </authorList>
    </citation>
    <scope>NUCLEOTIDE SEQUENCE</scope>
    <source>
        <strain evidence="10">KCTC 22164</strain>
    </source>
</reference>
<feature type="domain" description="Glutamate-ammonia ligase adenylyltransferase repeated" evidence="8">
    <location>
        <begin position="68"/>
        <end position="310"/>
    </location>
</feature>
<dbReference type="PANTHER" id="PTHR30621">
    <property type="entry name" value="GLUTAMINE SYNTHETASE ADENYLYLTRANSFERASE"/>
    <property type="match status" value="1"/>
</dbReference>
<dbReference type="Gene3D" id="1.10.4050.10">
    <property type="entry name" value="Glutamine synthase adenylyltransferase GlnE"/>
    <property type="match status" value="1"/>
</dbReference>
<dbReference type="Pfam" id="PF03710">
    <property type="entry name" value="GlnE"/>
    <property type="match status" value="2"/>
</dbReference>
<comment type="cofactor">
    <cofactor evidence="7">
        <name>Mg(2+)</name>
        <dbReference type="ChEBI" id="CHEBI:18420"/>
    </cofactor>
</comment>
<dbReference type="HAMAP" id="MF_00802">
    <property type="entry name" value="GlnE"/>
    <property type="match status" value="1"/>
</dbReference>
<feature type="domain" description="Glutamate-ammonia ligase adenylyltransferase repeated" evidence="8">
    <location>
        <begin position="592"/>
        <end position="849"/>
    </location>
</feature>
<dbReference type="Pfam" id="PF08335">
    <property type="entry name" value="GlnD_UR_UTase"/>
    <property type="match status" value="2"/>
</dbReference>
<name>A0A918MZG2_9ALTE</name>
<dbReference type="NCBIfam" id="NF008292">
    <property type="entry name" value="PRK11072.1"/>
    <property type="match status" value="1"/>
</dbReference>
<dbReference type="Gene3D" id="1.20.120.330">
    <property type="entry name" value="Nucleotidyltransferases domain 2"/>
    <property type="match status" value="2"/>
</dbReference>
<evidence type="ECO:0000256" key="5">
    <source>
        <dbReference type="ARBA" id="ARBA00022842"/>
    </source>
</evidence>
<keyword evidence="4 7" id="KW-0067">ATP-binding</keyword>
<keyword evidence="5 7" id="KW-0460">Magnesium</keyword>
<keyword evidence="11" id="KW-1185">Reference proteome</keyword>
<dbReference type="EC" id="2.7.7.89" evidence="7"/>
<dbReference type="GO" id="GO:0008882">
    <property type="term" value="F:[glutamate-ammonia-ligase] adenylyltransferase activity"/>
    <property type="evidence" value="ECO:0007669"/>
    <property type="project" value="UniProtKB-UniRule"/>
</dbReference>
<dbReference type="GO" id="GO:0005524">
    <property type="term" value="F:ATP binding"/>
    <property type="evidence" value="ECO:0007669"/>
    <property type="project" value="UniProtKB-UniRule"/>
</dbReference>
<comment type="catalytic activity">
    <reaction evidence="7">
        <text>[glutamine synthetase]-L-tyrosine + ATP = [glutamine synthetase]-O(4)-(5'-adenylyl)-L-tyrosine + diphosphate</text>
        <dbReference type="Rhea" id="RHEA:18589"/>
        <dbReference type="Rhea" id="RHEA-COMP:10660"/>
        <dbReference type="Rhea" id="RHEA-COMP:10661"/>
        <dbReference type="ChEBI" id="CHEBI:30616"/>
        <dbReference type="ChEBI" id="CHEBI:33019"/>
        <dbReference type="ChEBI" id="CHEBI:46858"/>
        <dbReference type="ChEBI" id="CHEBI:83624"/>
        <dbReference type="EC" id="2.7.7.42"/>
    </reaction>
</comment>
<dbReference type="Gene3D" id="1.20.120.1510">
    <property type="match status" value="1"/>
</dbReference>
<evidence type="ECO:0000256" key="7">
    <source>
        <dbReference type="HAMAP-Rule" id="MF_00802"/>
    </source>
</evidence>
<dbReference type="AlphaFoldDB" id="A0A918MZG2"/>
<dbReference type="Proteomes" id="UP000631300">
    <property type="component" value="Unassembled WGS sequence"/>
</dbReference>
<dbReference type="InterPro" id="IPR043519">
    <property type="entry name" value="NT_sf"/>
</dbReference>
<dbReference type="SUPFAM" id="SSF81593">
    <property type="entry name" value="Nucleotidyltransferase substrate binding subunit/domain"/>
    <property type="match status" value="2"/>
</dbReference>
<dbReference type="GO" id="GO:0000820">
    <property type="term" value="P:regulation of glutamine family amino acid metabolic process"/>
    <property type="evidence" value="ECO:0007669"/>
    <property type="project" value="UniProtKB-UniRule"/>
</dbReference>
<protein>
    <recommendedName>
        <fullName evidence="7">Bifunctional glutamine synthetase adenylyltransferase/adenylyl-removing enzyme</fullName>
    </recommendedName>
    <alternativeName>
        <fullName evidence="7">ATP:glutamine synthetase adenylyltransferase</fullName>
    </alternativeName>
    <alternativeName>
        <fullName evidence="7">ATase</fullName>
    </alternativeName>
    <domain>
        <recommendedName>
            <fullName evidence="7">Glutamine synthetase adenylyl-L-tyrosine phosphorylase</fullName>
            <ecNumber evidence="7">2.7.7.89</ecNumber>
        </recommendedName>
        <alternativeName>
            <fullName evidence="7">Adenylyl removase</fullName>
            <shortName evidence="7">AR</shortName>
            <shortName evidence="7">AT-N</shortName>
        </alternativeName>
    </domain>
    <domain>
        <recommendedName>
            <fullName evidence="7">Glutamine synthetase adenylyl transferase</fullName>
            <ecNumber evidence="7">2.7.7.42</ecNumber>
        </recommendedName>
        <alternativeName>
            <fullName evidence="7">Adenylyl transferase</fullName>
            <shortName evidence="7">AT</shortName>
            <shortName evidence="7">AT-C</shortName>
        </alternativeName>
    </domain>
</protein>
<proteinExistence type="inferred from homology"/>
<comment type="catalytic activity">
    <reaction evidence="7">
        <text>[glutamine synthetase]-O(4)-(5'-adenylyl)-L-tyrosine + phosphate = [glutamine synthetase]-L-tyrosine + ADP</text>
        <dbReference type="Rhea" id="RHEA:43716"/>
        <dbReference type="Rhea" id="RHEA-COMP:10660"/>
        <dbReference type="Rhea" id="RHEA-COMP:10661"/>
        <dbReference type="ChEBI" id="CHEBI:43474"/>
        <dbReference type="ChEBI" id="CHEBI:46858"/>
        <dbReference type="ChEBI" id="CHEBI:83624"/>
        <dbReference type="ChEBI" id="CHEBI:456216"/>
        <dbReference type="EC" id="2.7.7.89"/>
    </reaction>
</comment>
<feature type="domain" description="PII-uridylyltransferase/Glutamine-synthetase adenylyltransferase" evidence="9">
    <location>
        <begin position="333"/>
        <end position="471"/>
    </location>
</feature>
<dbReference type="GO" id="GO:0047388">
    <property type="term" value="F:[glutamine synthetase]-adenylyl-L-tyrosine phosphorylase activity"/>
    <property type="evidence" value="ECO:0007669"/>
    <property type="project" value="UniProtKB-EC"/>
</dbReference>
<evidence type="ECO:0000259" key="9">
    <source>
        <dbReference type="Pfam" id="PF08335"/>
    </source>
</evidence>
<dbReference type="InterPro" id="IPR005190">
    <property type="entry name" value="GlnE_rpt_dom"/>
</dbReference>
<feature type="domain" description="PII-uridylyltransferase/Glutamine-synthetase adenylyltransferase" evidence="9">
    <location>
        <begin position="887"/>
        <end position="962"/>
    </location>
</feature>
<dbReference type="GO" id="GO:0005829">
    <property type="term" value="C:cytosol"/>
    <property type="evidence" value="ECO:0007669"/>
    <property type="project" value="TreeGrafter"/>
</dbReference>
<keyword evidence="1 7" id="KW-0808">Transferase</keyword>
<comment type="similarity">
    <text evidence="7">Belongs to the GlnE family.</text>
</comment>
<keyword evidence="2 7" id="KW-0548">Nucleotidyltransferase</keyword>
<dbReference type="EC" id="2.7.7.42" evidence="7"/>
<comment type="caution">
    <text evidence="10">The sequence shown here is derived from an EMBL/GenBank/DDBJ whole genome shotgun (WGS) entry which is preliminary data.</text>
</comment>
<evidence type="ECO:0000256" key="2">
    <source>
        <dbReference type="ARBA" id="ARBA00022695"/>
    </source>
</evidence>
<feature type="region of interest" description="Adenylyl removase" evidence="7">
    <location>
        <begin position="1"/>
        <end position="478"/>
    </location>
</feature>
<gene>
    <name evidence="7 10" type="primary">glnE</name>
    <name evidence="10" type="ORF">GCM10007391_21190</name>
</gene>
<evidence type="ECO:0000313" key="10">
    <source>
        <dbReference type="EMBL" id="GGW87119.1"/>
    </source>
</evidence>
<feature type="region of interest" description="Adenylyl transferase" evidence="7">
    <location>
        <begin position="486"/>
        <end position="999"/>
    </location>
</feature>